<dbReference type="RefSeq" id="WP_209363483.1">
    <property type="nucleotide sequence ID" value="NZ_JAGISH010000017.1"/>
</dbReference>
<dbReference type="Proteomes" id="UP000675940">
    <property type="component" value="Unassembled WGS sequence"/>
</dbReference>
<comment type="caution">
    <text evidence="1">The sequence shown here is derived from an EMBL/GenBank/DDBJ whole genome shotgun (WGS) entry which is preliminary data.</text>
</comment>
<keyword evidence="2" id="KW-1185">Reference proteome</keyword>
<proteinExistence type="predicted"/>
<accession>A0A940S5B4</accession>
<sequence>MNPVRHVAVVGVHIAVDVRLGVGHALASRHKVGDFLSGLFAHAEISRDGTRDQHGEVVADRHGVHPLRGDEDHRQPAPLGLVDVAQDVGRLFHTQRGSRFVKDQHPASKGTARAMARLWRSLPDRPPASRSPS</sequence>
<dbReference type="EMBL" id="JAGISH010000017">
    <property type="protein sequence ID" value="MBP0484805.1"/>
    <property type="molecule type" value="Genomic_DNA"/>
</dbReference>
<reference evidence="1" key="1">
    <citation type="submission" date="2021-03" db="EMBL/GenBank/DDBJ databases">
        <title>Sagittula salina sp. nov. strain M10.9X isolated from the marine waste.</title>
        <authorList>
            <person name="Satari L."/>
            <person name="Molina-Menor E."/>
            <person name="Vidal-Verdu A."/>
            <person name="Pascual J."/>
            <person name="Pereto J."/>
            <person name="Porcar M."/>
        </authorList>
    </citation>
    <scope>NUCLEOTIDE SEQUENCE</scope>
    <source>
        <strain evidence="1">M10.9X</strain>
    </source>
</reference>
<protein>
    <submittedName>
        <fullName evidence="1">Uncharacterized protein</fullName>
    </submittedName>
</protein>
<dbReference type="AlphaFoldDB" id="A0A940S5B4"/>
<name>A0A940S5B4_9RHOB</name>
<organism evidence="1 2">
    <name type="scientific">Sagittula salina</name>
    <dbReference type="NCBI Taxonomy" id="2820268"/>
    <lineage>
        <taxon>Bacteria</taxon>
        <taxon>Pseudomonadati</taxon>
        <taxon>Pseudomonadota</taxon>
        <taxon>Alphaproteobacteria</taxon>
        <taxon>Rhodobacterales</taxon>
        <taxon>Roseobacteraceae</taxon>
        <taxon>Sagittula</taxon>
    </lineage>
</organism>
<evidence type="ECO:0000313" key="1">
    <source>
        <dbReference type="EMBL" id="MBP0484805.1"/>
    </source>
</evidence>
<gene>
    <name evidence="1" type="ORF">J5474_20230</name>
</gene>
<evidence type="ECO:0000313" key="2">
    <source>
        <dbReference type="Proteomes" id="UP000675940"/>
    </source>
</evidence>